<feature type="compositionally biased region" description="Polar residues" evidence="5">
    <location>
        <begin position="19"/>
        <end position="31"/>
    </location>
</feature>
<gene>
    <name evidence="8" type="ORF">EHS24_005248</name>
</gene>
<feature type="transmembrane region" description="Helical" evidence="6">
    <location>
        <begin position="397"/>
        <end position="418"/>
    </location>
</feature>
<feature type="transmembrane region" description="Helical" evidence="6">
    <location>
        <begin position="318"/>
        <end position="343"/>
    </location>
</feature>
<keyword evidence="3 6" id="KW-1133">Transmembrane helix</keyword>
<comment type="caution">
    <text evidence="8">The sequence shown here is derived from an EMBL/GenBank/DDBJ whole genome shotgun (WGS) entry which is preliminary data.</text>
</comment>
<dbReference type="Proteomes" id="UP000279236">
    <property type="component" value="Unassembled WGS sequence"/>
</dbReference>
<organism evidence="8 9">
    <name type="scientific">Apiotrichum porosum</name>
    <dbReference type="NCBI Taxonomy" id="105984"/>
    <lineage>
        <taxon>Eukaryota</taxon>
        <taxon>Fungi</taxon>
        <taxon>Dikarya</taxon>
        <taxon>Basidiomycota</taxon>
        <taxon>Agaricomycotina</taxon>
        <taxon>Tremellomycetes</taxon>
        <taxon>Trichosporonales</taxon>
        <taxon>Trichosporonaceae</taxon>
        <taxon>Apiotrichum</taxon>
    </lineage>
</organism>
<feature type="compositionally biased region" description="Basic and acidic residues" evidence="5">
    <location>
        <begin position="46"/>
        <end position="72"/>
    </location>
</feature>
<comment type="subcellular location">
    <subcellularLocation>
        <location evidence="1">Membrane</location>
        <topology evidence="1">Multi-pass membrane protein</topology>
    </subcellularLocation>
</comment>
<dbReference type="PANTHER" id="PTHR23502">
    <property type="entry name" value="MAJOR FACILITATOR SUPERFAMILY"/>
    <property type="match status" value="1"/>
</dbReference>
<sequence>MSRPSSERTLAEQDHALAATNNMAKTSSTPPKSDAVADGDPAVDLPTKDHRREATNASSSDRDTGGDDEKHVTVQSVCPEDIEANRPKDIYDRFSPARKNWIVAIVAYSAFIGPIASSAFLPSISVMSEDLHTSESMINYTVAIFTATVGVAPLIWSPLSGFYGRKPVYLASMPIMTVASIGVAQSKTIGAIIGTRILQAIGSSAVLSVGAGTVGDIYRPTERANAMAWFYSGVLLGPALSPVLAGVFTQYTPETWKATQYFLCGASALAVFLTAMFLPETSHPPTPHEVAQKETGKRFVPYFFNPLISLKLMRYPNVVTTTIASSFVMLQLYCVMVPLAVIFKDRYNIHNVALSGCLYIAPGLGTLIGSRFVGPYADRVVRKWIEKRGYRRPEDRLRAALFGAGVIGPVSCLVYGWLLQANKGGLWPPLVMLAINGIGSQLTLTPVNTYLVDSNQKKSAMAISVNNFWRYLFAAASSAFVLPMIDAIGLGWTMTVAAAAQWIGFAAIFITMVYGEKWRQSVNKSHETAEDKAEEAVDGGRTAGGETEEDVAVQVEEEKARRSSAASHDHGEGEHGEPSHLPGFSNLNRKSTRTNQGGRLGRKKSRQGSSSTLPTVDNLLERTVSLSGASVHGGA</sequence>
<dbReference type="GeneID" id="39589791"/>
<dbReference type="Pfam" id="PF07690">
    <property type="entry name" value="MFS_1"/>
    <property type="match status" value="1"/>
</dbReference>
<keyword evidence="9" id="KW-1185">Reference proteome</keyword>
<evidence type="ECO:0000256" key="2">
    <source>
        <dbReference type="ARBA" id="ARBA00022692"/>
    </source>
</evidence>
<dbReference type="PANTHER" id="PTHR23502:SF64">
    <property type="entry name" value="TRANSPORTER, PUTATIVE (AFU_ORTHOLOGUE AFUA_3G11760)-RELATED"/>
    <property type="match status" value="1"/>
</dbReference>
<keyword evidence="2 6" id="KW-0812">Transmembrane</keyword>
<evidence type="ECO:0000313" key="8">
    <source>
        <dbReference type="EMBL" id="RSH76847.1"/>
    </source>
</evidence>
<feature type="domain" description="Major facilitator superfamily (MFS) profile" evidence="7">
    <location>
        <begin position="102"/>
        <end position="518"/>
    </location>
</feature>
<dbReference type="InterPro" id="IPR020846">
    <property type="entry name" value="MFS_dom"/>
</dbReference>
<dbReference type="GO" id="GO:0005886">
    <property type="term" value="C:plasma membrane"/>
    <property type="evidence" value="ECO:0007669"/>
    <property type="project" value="TreeGrafter"/>
</dbReference>
<accession>A0A427XDN8</accession>
<name>A0A427XDN8_9TREE</name>
<dbReference type="AlphaFoldDB" id="A0A427XDN8"/>
<dbReference type="OrthoDB" id="3066029at2759"/>
<feature type="transmembrane region" description="Helical" evidence="6">
    <location>
        <begin position="137"/>
        <end position="156"/>
    </location>
</feature>
<dbReference type="SUPFAM" id="SSF103473">
    <property type="entry name" value="MFS general substrate transporter"/>
    <property type="match status" value="1"/>
</dbReference>
<feature type="transmembrane region" description="Helical" evidence="6">
    <location>
        <begin position="197"/>
        <end position="217"/>
    </location>
</feature>
<feature type="compositionally biased region" description="Basic and acidic residues" evidence="5">
    <location>
        <begin position="525"/>
        <end position="535"/>
    </location>
</feature>
<proteinExistence type="predicted"/>
<dbReference type="InterPro" id="IPR036259">
    <property type="entry name" value="MFS_trans_sf"/>
</dbReference>
<feature type="region of interest" description="Disordered" evidence="5">
    <location>
        <begin position="1"/>
        <end position="76"/>
    </location>
</feature>
<feature type="compositionally biased region" description="Basic and acidic residues" evidence="5">
    <location>
        <begin position="556"/>
        <end position="578"/>
    </location>
</feature>
<dbReference type="STRING" id="105984.A0A427XDN8"/>
<feature type="region of interest" description="Disordered" evidence="5">
    <location>
        <begin position="525"/>
        <end position="635"/>
    </location>
</feature>
<feature type="compositionally biased region" description="Basic and acidic residues" evidence="5">
    <location>
        <begin position="1"/>
        <end position="15"/>
    </location>
</feature>
<dbReference type="CDD" id="cd17323">
    <property type="entry name" value="MFS_Tpo1_MDR_like"/>
    <property type="match status" value="1"/>
</dbReference>
<feature type="transmembrane region" description="Helical" evidence="6">
    <location>
        <begin position="260"/>
        <end position="278"/>
    </location>
</feature>
<protein>
    <recommendedName>
        <fullName evidence="7">Major facilitator superfamily (MFS) profile domain-containing protein</fullName>
    </recommendedName>
</protein>
<reference evidence="8 9" key="1">
    <citation type="submission" date="2018-11" db="EMBL/GenBank/DDBJ databases">
        <title>Genome sequence of Apiotrichum porosum DSM 27194.</title>
        <authorList>
            <person name="Aliyu H."/>
            <person name="Gorte O."/>
            <person name="Ochsenreither K."/>
        </authorList>
    </citation>
    <scope>NUCLEOTIDE SEQUENCE [LARGE SCALE GENOMIC DNA]</scope>
    <source>
        <strain evidence="8 9">DSM 27194</strain>
    </source>
</reference>
<evidence type="ECO:0000256" key="3">
    <source>
        <dbReference type="ARBA" id="ARBA00022989"/>
    </source>
</evidence>
<keyword evidence="4 6" id="KW-0472">Membrane</keyword>
<feature type="transmembrane region" description="Helical" evidence="6">
    <location>
        <begin position="430"/>
        <end position="451"/>
    </location>
</feature>
<feature type="transmembrane region" description="Helical" evidence="6">
    <location>
        <begin position="498"/>
        <end position="515"/>
    </location>
</feature>
<feature type="transmembrane region" description="Helical" evidence="6">
    <location>
        <begin position="229"/>
        <end position="248"/>
    </location>
</feature>
<feature type="transmembrane region" description="Helical" evidence="6">
    <location>
        <begin position="471"/>
        <end position="492"/>
    </location>
</feature>
<dbReference type="RefSeq" id="XP_028471994.1">
    <property type="nucleotide sequence ID" value="XM_028620778.1"/>
</dbReference>
<dbReference type="GO" id="GO:0022857">
    <property type="term" value="F:transmembrane transporter activity"/>
    <property type="evidence" value="ECO:0007669"/>
    <property type="project" value="InterPro"/>
</dbReference>
<dbReference type="Gene3D" id="1.20.1720.10">
    <property type="entry name" value="Multidrug resistance protein D"/>
    <property type="match status" value="1"/>
</dbReference>
<evidence type="ECO:0000256" key="4">
    <source>
        <dbReference type="ARBA" id="ARBA00023136"/>
    </source>
</evidence>
<dbReference type="EMBL" id="RSCE01000020">
    <property type="protein sequence ID" value="RSH76847.1"/>
    <property type="molecule type" value="Genomic_DNA"/>
</dbReference>
<dbReference type="InterPro" id="IPR011701">
    <property type="entry name" value="MFS"/>
</dbReference>
<evidence type="ECO:0000259" key="7">
    <source>
        <dbReference type="PROSITE" id="PS50850"/>
    </source>
</evidence>
<evidence type="ECO:0000256" key="5">
    <source>
        <dbReference type="SAM" id="MobiDB-lite"/>
    </source>
</evidence>
<feature type="compositionally biased region" description="Polar residues" evidence="5">
    <location>
        <begin position="585"/>
        <end position="597"/>
    </location>
</feature>
<evidence type="ECO:0000256" key="1">
    <source>
        <dbReference type="ARBA" id="ARBA00004141"/>
    </source>
</evidence>
<feature type="transmembrane region" description="Helical" evidence="6">
    <location>
        <begin position="101"/>
        <end position="125"/>
    </location>
</feature>
<evidence type="ECO:0000313" key="9">
    <source>
        <dbReference type="Proteomes" id="UP000279236"/>
    </source>
</evidence>
<dbReference type="PROSITE" id="PS50850">
    <property type="entry name" value="MFS"/>
    <property type="match status" value="1"/>
</dbReference>
<evidence type="ECO:0000256" key="6">
    <source>
        <dbReference type="SAM" id="Phobius"/>
    </source>
</evidence>